<evidence type="ECO:0000256" key="1">
    <source>
        <dbReference type="SAM" id="Phobius"/>
    </source>
</evidence>
<dbReference type="Pfam" id="PF05684">
    <property type="entry name" value="DUF819"/>
    <property type="match status" value="1"/>
</dbReference>
<proteinExistence type="predicted"/>
<keyword evidence="1" id="KW-0472">Membrane</keyword>
<comment type="caution">
    <text evidence="2">The sequence shown here is derived from an EMBL/GenBank/DDBJ whole genome shotgun (WGS) entry which is preliminary data.</text>
</comment>
<evidence type="ECO:0000313" key="2">
    <source>
        <dbReference type="EMBL" id="MPN48260.1"/>
    </source>
</evidence>
<dbReference type="InterPro" id="IPR008537">
    <property type="entry name" value="DUF819"/>
</dbReference>
<keyword evidence="1" id="KW-1133">Transmembrane helix</keyword>
<sequence length="53" mass="5477">MANFGGTSSAPAIAATHNPNWISFGIILGFFGDLVGTGIAIAFGNLLKYISMM</sequence>
<accession>A0A645IAV9</accession>
<gene>
    <name evidence="2" type="ORF">SDC9_195866</name>
</gene>
<organism evidence="2">
    <name type="scientific">bioreactor metagenome</name>
    <dbReference type="NCBI Taxonomy" id="1076179"/>
    <lineage>
        <taxon>unclassified sequences</taxon>
        <taxon>metagenomes</taxon>
        <taxon>ecological metagenomes</taxon>
    </lineage>
</organism>
<keyword evidence="1" id="KW-0812">Transmembrane</keyword>
<dbReference type="EMBL" id="VSSQ01110409">
    <property type="protein sequence ID" value="MPN48260.1"/>
    <property type="molecule type" value="Genomic_DNA"/>
</dbReference>
<name>A0A645IAV9_9ZZZZ</name>
<protein>
    <submittedName>
        <fullName evidence="2">Uncharacterized protein</fullName>
    </submittedName>
</protein>
<feature type="transmembrane region" description="Helical" evidence="1">
    <location>
        <begin position="21"/>
        <end position="47"/>
    </location>
</feature>
<reference evidence="2" key="1">
    <citation type="submission" date="2019-08" db="EMBL/GenBank/DDBJ databases">
        <authorList>
            <person name="Kucharzyk K."/>
            <person name="Murdoch R.W."/>
            <person name="Higgins S."/>
            <person name="Loffler F."/>
        </authorList>
    </citation>
    <scope>NUCLEOTIDE SEQUENCE</scope>
</reference>
<dbReference type="AlphaFoldDB" id="A0A645IAV9"/>